<keyword evidence="6" id="KW-1185">Reference proteome</keyword>
<dbReference type="RefSeq" id="WP_047212636.1">
    <property type="nucleotide sequence ID" value="NZ_CP011568.3"/>
</dbReference>
<dbReference type="SUPFAM" id="SSF46689">
    <property type="entry name" value="Homeodomain-like"/>
    <property type="match status" value="2"/>
</dbReference>
<evidence type="ECO:0000313" key="5">
    <source>
        <dbReference type="EMBL" id="AKJ67099.1"/>
    </source>
</evidence>
<dbReference type="PATRIC" id="fig|445709.3.peg.333"/>
<proteinExistence type="predicted"/>
<evidence type="ECO:0000313" key="6">
    <source>
        <dbReference type="Proteomes" id="UP000036700"/>
    </source>
</evidence>
<gene>
    <name evidence="5" type="ORF">ABW99_01510</name>
</gene>
<dbReference type="AlphaFoldDB" id="A0A0G3EM80"/>
<dbReference type="InterPro" id="IPR018060">
    <property type="entry name" value="HTH_AraC"/>
</dbReference>
<dbReference type="OrthoDB" id="9816344at2"/>
<reference evidence="6" key="1">
    <citation type="submission" date="2015-06" db="EMBL/GenBank/DDBJ databases">
        <authorList>
            <person name="Lim Y.L."/>
            <person name="Ee R."/>
            <person name="Yong D."/>
            <person name="How K.Y."/>
            <person name="Yin W.F."/>
            <person name="Chan K.G."/>
        </authorList>
    </citation>
    <scope>NUCLEOTIDE SEQUENCE [LARGE SCALE GENOMIC DNA]</scope>
    <source>
        <strain evidence="6">DSM 25325</strain>
    </source>
</reference>
<dbReference type="InterPro" id="IPR050204">
    <property type="entry name" value="AraC_XylS_family_regulators"/>
</dbReference>
<feature type="domain" description="HTH araC/xylS-type" evidence="4">
    <location>
        <begin position="173"/>
        <end position="270"/>
    </location>
</feature>
<dbReference type="Gene3D" id="1.10.10.60">
    <property type="entry name" value="Homeodomain-like"/>
    <property type="match status" value="2"/>
</dbReference>
<dbReference type="EMBL" id="CP011568">
    <property type="protein sequence ID" value="AKJ67099.1"/>
    <property type="molecule type" value="Genomic_DNA"/>
</dbReference>
<dbReference type="InterPro" id="IPR009057">
    <property type="entry name" value="Homeodomain-like_sf"/>
</dbReference>
<dbReference type="Pfam" id="PF02311">
    <property type="entry name" value="AraC_binding"/>
    <property type="match status" value="1"/>
</dbReference>
<evidence type="ECO:0000256" key="3">
    <source>
        <dbReference type="ARBA" id="ARBA00023163"/>
    </source>
</evidence>
<dbReference type="PROSITE" id="PS01124">
    <property type="entry name" value="HTH_ARAC_FAMILY_2"/>
    <property type="match status" value="1"/>
</dbReference>
<dbReference type="PANTHER" id="PTHR46796">
    <property type="entry name" value="HTH-TYPE TRANSCRIPTIONAL ACTIVATOR RHAS-RELATED"/>
    <property type="match status" value="1"/>
</dbReference>
<dbReference type="InterPro" id="IPR037923">
    <property type="entry name" value="HTH-like"/>
</dbReference>
<sequence>MSQVQFQLHRCRLAGVQAVEARTRHTFARHTHDQFGIGLICHGAQRSLSGRGVVEAGPGHAITVNPGEVHDGAPVGDAGRAWRMLYFDPGVIAEAVGDISEGKTTAYEFTQPVIRDAAIALRVRQLYAAATAMPAGASGAAPAADEVLLMLLSEVMHTPHASGHITGAVPAIAHAQALIDADPAAPVTLAELAGACGLSRFQLVRAFARDTGLTPHAYLVQRRAQLARRLIARRMPLAEAASASGFADQSHMTRVFVRHYGFAPGAYAAALS</sequence>
<dbReference type="GO" id="GO:0003700">
    <property type="term" value="F:DNA-binding transcription factor activity"/>
    <property type="evidence" value="ECO:0007669"/>
    <property type="project" value="InterPro"/>
</dbReference>
<evidence type="ECO:0000259" key="4">
    <source>
        <dbReference type="PROSITE" id="PS01124"/>
    </source>
</evidence>
<dbReference type="SUPFAM" id="SSF51215">
    <property type="entry name" value="Regulatory protein AraC"/>
    <property type="match status" value="1"/>
</dbReference>
<keyword evidence="1" id="KW-0805">Transcription regulation</keyword>
<dbReference type="InterPro" id="IPR003313">
    <property type="entry name" value="AraC-bd"/>
</dbReference>
<dbReference type="STRING" id="445709.ABW99_01510"/>
<dbReference type="SMART" id="SM00342">
    <property type="entry name" value="HTH_ARAC"/>
    <property type="match status" value="1"/>
</dbReference>
<dbReference type="PANTHER" id="PTHR46796:SF2">
    <property type="entry name" value="TRANSCRIPTIONAL REGULATORY PROTEIN"/>
    <property type="match status" value="1"/>
</dbReference>
<dbReference type="Pfam" id="PF12833">
    <property type="entry name" value="HTH_18"/>
    <property type="match status" value="1"/>
</dbReference>
<dbReference type="GO" id="GO:0043565">
    <property type="term" value="F:sequence-specific DNA binding"/>
    <property type="evidence" value="ECO:0007669"/>
    <property type="project" value="InterPro"/>
</dbReference>
<evidence type="ECO:0000256" key="1">
    <source>
        <dbReference type="ARBA" id="ARBA00023015"/>
    </source>
</evidence>
<protein>
    <submittedName>
        <fullName evidence="5">AraC family transcriptional regulator</fullName>
    </submittedName>
</protein>
<name>A0A0G3EM80_9BURK</name>
<dbReference type="Proteomes" id="UP000036700">
    <property type="component" value="Chromosome"/>
</dbReference>
<evidence type="ECO:0000256" key="2">
    <source>
        <dbReference type="ARBA" id="ARBA00023125"/>
    </source>
</evidence>
<keyword evidence="3" id="KW-0804">Transcription</keyword>
<dbReference type="KEGG" id="ptx:ABW99_01510"/>
<keyword evidence="2" id="KW-0238">DNA-binding</keyword>
<accession>A0A0G3EM80</accession>
<organism evidence="5 6">
    <name type="scientific">Pandoraea thiooxydans</name>
    <dbReference type="NCBI Taxonomy" id="445709"/>
    <lineage>
        <taxon>Bacteria</taxon>
        <taxon>Pseudomonadati</taxon>
        <taxon>Pseudomonadota</taxon>
        <taxon>Betaproteobacteria</taxon>
        <taxon>Burkholderiales</taxon>
        <taxon>Burkholderiaceae</taxon>
        <taxon>Pandoraea</taxon>
    </lineage>
</organism>